<organism evidence="1 2">
    <name type="scientific">Rhynchosporium agropyri</name>
    <dbReference type="NCBI Taxonomy" id="914238"/>
    <lineage>
        <taxon>Eukaryota</taxon>
        <taxon>Fungi</taxon>
        <taxon>Dikarya</taxon>
        <taxon>Ascomycota</taxon>
        <taxon>Pezizomycotina</taxon>
        <taxon>Leotiomycetes</taxon>
        <taxon>Helotiales</taxon>
        <taxon>Ploettnerulaceae</taxon>
        <taxon>Rhynchosporium</taxon>
    </lineage>
</organism>
<reference evidence="2" key="1">
    <citation type="submission" date="2016-03" db="EMBL/GenBank/DDBJ databases">
        <authorList>
            <person name="Guldener U."/>
        </authorList>
    </citation>
    <scope>NUCLEOTIDE SEQUENCE [LARGE SCALE GENOMIC DNA]</scope>
    <source>
        <strain evidence="2">04CH-RAC-A.6.1</strain>
    </source>
</reference>
<dbReference type="EMBL" id="FJUX01000085">
    <property type="protein sequence ID" value="CZT06466.1"/>
    <property type="molecule type" value="Genomic_DNA"/>
</dbReference>
<dbReference type="Proteomes" id="UP000178912">
    <property type="component" value="Unassembled WGS sequence"/>
</dbReference>
<name>A0A1E1L7J9_9HELO</name>
<keyword evidence="2" id="KW-1185">Reference proteome</keyword>
<gene>
    <name evidence="1" type="ORF">RAG0_12167</name>
</gene>
<evidence type="ECO:0000313" key="1">
    <source>
        <dbReference type="EMBL" id="CZT06466.1"/>
    </source>
</evidence>
<evidence type="ECO:0000313" key="2">
    <source>
        <dbReference type="Proteomes" id="UP000178912"/>
    </source>
</evidence>
<accession>A0A1E1L7J9</accession>
<protein>
    <submittedName>
        <fullName evidence="1">Uncharacterized protein</fullName>
    </submittedName>
</protein>
<proteinExistence type="predicted"/>
<sequence length="232" mass="26064">MSLEEELSSFQPWPAKIPSSLKGKFVISHDHEEILSAPPAPSDELDPTTIEELKSVQLVSECHDQGFCDVPENGVWGWFELCIIENDSAQTPRKKDGIELVWISHNNRLNKMNMAGWVLTPYITPRITAWLITGVSIQKTGKEFREDHDMFRLIEDGNAIAVRLCVRWPGWELWVRTGRLVIELGDKVKKPPLSYGLIASNITGMASVFQDINDTILDGSLQISGSKKEGVH</sequence>
<dbReference type="AlphaFoldDB" id="A0A1E1L7J9"/>
<dbReference type="OrthoDB" id="3521884at2759"/>